<dbReference type="SMART" id="SM00039">
    <property type="entry name" value="CRF"/>
    <property type="match status" value="1"/>
</dbReference>
<accession>A0ABP1PQ87</accession>
<feature type="compositionally biased region" description="Polar residues" evidence="4">
    <location>
        <begin position="224"/>
        <end position="233"/>
    </location>
</feature>
<dbReference type="Proteomes" id="UP001642540">
    <property type="component" value="Unassembled WGS sequence"/>
</dbReference>
<evidence type="ECO:0000259" key="5">
    <source>
        <dbReference type="SMART" id="SM00039"/>
    </source>
</evidence>
<evidence type="ECO:0000256" key="1">
    <source>
        <dbReference type="ARBA" id="ARBA00004613"/>
    </source>
</evidence>
<comment type="subcellular location">
    <subcellularLocation>
        <location evidence="1">Secreted</location>
    </subcellularLocation>
</comment>
<dbReference type="Pfam" id="PF00473">
    <property type="entry name" value="CRF"/>
    <property type="match status" value="1"/>
</dbReference>
<feature type="compositionally biased region" description="Basic and acidic residues" evidence="4">
    <location>
        <begin position="235"/>
        <end position="250"/>
    </location>
</feature>
<sequence>MTVGQLPEGVSATFIKTFTNNTSSNSDQQIRPTQNNQSSISDSTTDTNYSENSFKLSSTTAATGAVVLQQNCEAEKMPKIYHKAADMIGKSSRFARFLGDGGLLSRRSSDSCSQHLTSSSLPIRPIKSYYHPNGHWEYGMILIVLFLLSTFSTSTMVSCVPLGQSGVGGGDDDGAIPSSMEESGGLMSNSRILGVKPQNQNQPSDSTISYSVQPKGQLFLPSLLSKNPSQSFNGRGREGGVVEERGDNDQQSRTTSNFLRFHNHPDQSTFTAGENHFQREPIQKQNQALVQSVIDEAENGLESGDDAPSPAAGVGDNSEDSEWETVIDPHLYVLTEWNTQPYHEQFPLLQQQRKRRNSGMGPSLSIVNPLDVLRQRLLLEIARRKMRQSHNQIIANEEILRKIGRRR</sequence>
<dbReference type="EMBL" id="CAXLJM020000007">
    <property type="protein sequence ID" value="CAL8072059.1"/>
    <property type="molecule type" value="Genomic_DNA"/>
</dbReference>
<proteinExistence type="predicted"/>
<evidence type="ECO:0000256" key="2">
    <source>
        <dbReference type="ARBA" id="ARBA00022525"/>
    </source>
</evidence>
<keyword evidence="2" id="KW-0964">Secreted</keyword>
<feature type="region of interest" description="Disordered" evidence="4">
    <location>
        <begin position="300"/>
        <end position="321"/>
    </location>
</feature>
<keyword evidence="3" id="KW-0372">Hormone</keyword>
<protein>
    <recommendedName>
        <fullName evidence="5">Corticotropin-releasing factor domain-containing protein</fullName>
    </recommendedName>
</protein>
<evidence type="ECO:0000313" key="7">
    <source>
        <dbReference type="Proteomes" id="UP001642540"/>
    </source>
</evidence>
<name>A0ABP1PQ87_9HEXA</name>
<feature type="region of interest" description="Disordered" evidence="4">
    <location>
        <begin position="223"/>
        <end position="272"/>
    </location>
</feature>
<feature type="region of interest" description="Disordered" evidence="4">
    <location>
        <begin position="20"/>
        <end position="52"/>
    </location>
</feature>
<dbReference type="PROSITE" id="PS00511">
    <property type="entry name" value="CRF"/>
    <property type="match status" value="1"/>
</dbReference>
<reference evidence="6 7" key="1">
    <citation type="submission" date="2024-08" db="EMBL/GenBank/DDBJ databases">
        <authorList>
            <person name="Cucini C."/>
            <person name="Frati F."/>
        </authorList>
    </citation>
    <scope>NUCLEOTIDE SEQUENCE [LARGE SCALE GENOMIC DNA]</scope>
</reference>
<evidence type="ECO:0000256" key="4">
    <source>
        <dbReference type="SAM" id="MobiDB-lite"/>
    </source>
</evidence>
<keyword evidence="7" id="KW-1185">Reference proteome</keyword>
<evidence type="ECO:0000313" key="6">
    <source>
        <dbReference type="EMBL" id="CAL8072059.1"/>
    </source>
</evidence>
<evidence type="ECO:0000256" key="3">
    <source>
        <dbReference type="ARBA" id="ARBA00022702"/>
    </source>
</evidence>
<feature type="domain" description="Corticotropin-releasing factor" evidence="5">
    <location>
        <begin position="360"/>
        <end position="403"/>
    </location>
</feature>
<organism evidence="6 7">
    <name type="scientific">Orchesella dallaii</name>
    <dbReference type="NCBI Taxonomy" id="48710"/>
    <lineage>
        <taxon>Eukaryota</taxon>
        <taxon>Metazoa</taxon>
        <taxon>Ecdysozoa</taxon>
        <taxon>Arthropoda</taxon>
        <taxon>Hexapoda</taxon>
        <taxon>Collembola</taxon>
        <taxon>Entomobryomorpha</taxon>
        <taxon>Entomobryoidea</taxon>
        <taxon>Orchesellidae</taxon>
        <taxon>Orchesellinae</taxon>
        <taxon>Orchesella</taxon>
    </lineage>
</organism>
<comment type="caution">
    <text evidence="6">The sequence shown here is derived from an EMBL/GenBank/DDBJ whole genome shotgun (WGS) entry which is preliminary data.</text>
</comment>
<dbReference type="InterPro" id="IPR000187">
    <property type="entry name" value="CRF"/>
</dbReference>
<dbReference type="InterPro" id="IPR018446">
    <property type="entry name" value="Corticotropin-releasing_fac_CS"/>
</dbReference>
<gene>
    <name evidence="6" type="ORF">ODALV1_LOCUS1981</name>
</gene>